<evidence type="ECO:0000313" key="5">
    <source>
        <dbReference type="Proteomes" id="UP000663829"/>
    </source>
</evidence>
<evidence type="ECO:0000313" key="2">
    <source>
        <dbReference type="EMBL" id="CAF1004676.1"/>
    </source>
</evidence>
<accession>A0A814H221</accession>
<evidence type="ECO:0000313" key="4">
    <source>
        <dbReference type="EMBL" id="CAF3776113.1"/>
    </source>
</evidence>
<name>A0A814H221_9BILA</name>
<dbReference type="AlphaFoldDB" id="A0A814H221"/>
<gene>
    <name evidence="2" type="ORF">GPM918_LOCUS13946</name>
    <name evidence="1" type="ORF">OVA965_LOCUS4546</name>
    <name evidence="4" type="ORF">SRO942_LOCUS13950</name>
    <name evidence="3" type="ORF">TMI583_LOCUS4544</name>
</gene>
<keyword evidence="5" id="KW-1185">Reference proteome</keyword>
<evidence type="ECO:0000313" key="1">
    <source>
        <dbReference type="EMBL" id="CAF0799067.1"/>
    </source>
</evidence>
<organism evidence="2 5">
    <name type="scientific">Didymodactylos carnosus</name>
    <dbReference type="NCBI Taxonomy" id="1234261"/>
    <lineage>
        <taxon>Eukaryota</taxon>
        <taxon>Metazoa</taxon>
        <taxon>Spiralia</taxon>
        <taxon>Gnathifera</taxon>
        <taxon>Rotifera</taxon>
        <taxon>Eurotatoria</taxon>
        <taxon>Bdelloidea</taxon>
        <taxon>Philodinida</taxon>
        <taxon>Philodinidae</taxon>
        <taxon>Didymodactylos</taxon>
    </lineage>
</organism>
<proteinExistence type="predicted"/>
<dbReference type="EMBL" id="CAJNOK010001204">
    <property type="protein sequence ID" value="CAF0799067.1"/>
    <property type="molecule type" value="Genomic_DNA"/>
</dbReference>
<dbReference type="EMBL" id="CAJOBC010003289">
    <property type="protein sequence ID" value="CAF3776113.1"/>
    <property type="molecule type" value="Genomic_DNA"/>
</dbReference>
<protein>
    <submittedName>
        <fullName evidence="2">Uncharacterized protein</fullName>
    </submittedName>
</protein>
<evidence type="ECO:0000313" key="3">
    <source>
        <dbReference type="EMBL" id="CAF3582298.1"/>
    </source>
</evidence>
<dbReference type="Proteomes" id="UP000681722">
    <property type="component" value="Unassembled WGS sequence"/>
</dbReference>
<reference evidence="2" key="1">
    <citation type="submission" date="2021-02" db="EMBL/GenBank/DDBJ databases">
        <authorList>
            <person name="Nowell W R."/>
        </authorList>
    </citation>
    <scope>NUCLEOTIDE SEQUENCE</scope>
</reference>
<dbReference type="Proteomes" id="UP000677228">
    <property type="component" value="Unassembled WGS sequence"/>
</dbReference>
<dbReference type="Proteomes" id="UP000663829">
    <property type="component" value="Unassembled WGS sequence"/>
</dbReference>
<dbReference type="EMBL" id="CAJOBA010001204">
    <property type="protein sequence ID" value="CAF3582298.1"/>
    <property type="molecule type" value="Genomic_DNA"/>
</dbReference>
<dbReference type="EMBL" id="CAJNOQ010003288">
    <property type="protein sequence ID" value="CAF1004676.1"/>
    <property type="molecule type" value="Genomic_DNA"/>
</dbReference>
<comment type="caution">
    <text evidence="2">The sequence shown here is derived from an EMBL/GenBank/DDBJ whole genome shotgun (WGS) entry which is preliminary data.</text>
</comment>
<sequence length="98" mass="11351">MTRLQAKQLNIKSTTIADTRKDDKEEIDSEVNDPMKLSNLLINFDMDRIKQAQTTDVIIQEKIEKMKNGMHKSDMTVVDDVFYKLVIRNGAKKKIKLP</sequence>
<dbReference type="Proteomes" id="UP000682733">
    <property type="component" value="Unassembled WGS sequence"/>
</dbReference>